<organism evidence="1 2">
    <name type="scientific">Bifidobacterium catenulatum subsp. kashiwanohense</name>
    <dbReference type="NCBI Taxonomy" id="630129"/>
    <lineage>
        <taxon>Bacteria</taxon>
        <taxon>Bacillati</taxon>
        <taxon>Actinomycetota</taxon>
        <taxon>Actinomycetes</taxon>
        <taxon>Bifidobacteriales</taxon>
        <taxon>Bifidobacteriaceae</taxon>
        <taxon>Bifidobacterium</taxon>
    </lineage>
</organism>
<evidence type="ECO:0000313" key="1">
    <source>
        <dbReference type="EMBL" id="MDH7889098.1"/>
    </source>
</evidence>
<evidence type="ECO:0000313" key="2">
    <source>
        <dbReference type="Proteomes" id="UP001161916"/>
    </source>
</evidence>
<name>A0AA43T3X4_9BIFI</name>
<dbReference type="AlphaFoldDB" id="A0AA43T3X4"/>
<proteinExistence type="predicted"/>
<dbReference type="RefSeq" id="WP_281105292.1">
    <property type="nucleotide sequence ID" value="NZ_JAOPMH010000001.1"/>
</dbReference>
<reference evidence="1" key="1">
    <citation type="submission" date="2022-09" db="EMBL/GenBank/DDBJ databases">
        <authorList>
            <person name="Orihara K."/>
        </authorList>
    </citation>
    <scope>NUCLEOTIDE SEQUENCE</scope>
    <source>
        <strain evidence="1">YIT 13062</strain>
    </source>
</reference>
<protein>
    <submittedName>
        <fullName evidence="1">Uncharacterized protein</fullName>
    </submittedName>
</protein>
<gene>
    <name evidence="1" type="ORF">OB951_00480</name>
</gene>
<sequence length="121" mass="13818">MCDSRLDWYARFGCLDIKAALLECARNDSELCAWSHTGGRLEASVWHRILAEATPESIVRYERRTAWLGGEFPTDGIGFEIGDVTFFVPELVSVYDILPPSPNKDRTEIFMDDPRLDIDNY</sequence>
<dbReference type="Proteomes" id="UP001161916">
    <property type="component" value="Unassembled WGS sequence"/>
</dbReference>
<accession>A0AA43T3X4</accession>
<reference evidence="1" key="2">
    <citation type="journal article" date="2023" name="Gut Microbes">
        <title>Characterization of Bifidobacterium kashiwanohense that utilizes both milk- and plant-derived oligosaccharides.</title>
        <authorList>
            <person name="Orihara K."/>
            <person name="Yahagi K."/>
            <person name="Saito Y."/>
            <person name="Watanabe Y."/>
            <person name="Sasai T."/>
            <person name="Hara T."/>
            <person name="Tsukuda N."/>
            <person name="Oki K."/>
            <person name="Fujimoto J."/>
            <person name="Matsuki T."/>
        </authorList>
    </citation>
    <scope>NUCLEOTIDE SEQUENCE</scope>
    <source>
        <strain evidence="1">YIT 13062</strain>
    </source>
</reference>
<dbReference type="EMBL" id="JAOPMH010000001">
    <property type="protein sequence ID" value="MDH7889098.1"/>
    <property type="molecule type" value="Genomic_DNA"/>
</dbReference>
<comment type="caution">
    <text evidence="1">The sequence shown here is derived from an EMBL/GenBank/DDBJ whole genome shotgun (WGS) entry which is preliminary data.</text>
</comment>